<proteinExistence type="predicted"/>
<dbReference type="EMBL" id="JAVIJP010000099">
    <property type="protein sequence ID" value="KAL3616018.1"/>
    <property type="molecule type" value="Genomic_DNA"/>
</dbReference>
<sequence length="137" mass="15297">MESSIECISISSTAGMDEDEISHPSNHFSMFSSQKPSQNNNGNGGVINPATSVHELLECPVCTNSMYPPIHQGIFSSIFMGDVLKFYTCDTCFFYFSKQSSSHCNAYCGDYKGMFLEDDSFQATMDYVEEQDRAKDN</sequence>
<protein>
    <submittedName>
        <fullName evidence="2">Uncharacterized protein</fullName>
    </submittedName>
</protein>
<dbReference type="Proteomes" id="UP001632038">
    <property type="component" value="Unassembled WGS sequence"/>
</dbReference>
<name>A0ABD3BF46_9LAMI</name>
<reference evidence="4 5" key="1">
    <citation type="journal article" date="2024" name="IScience">
        <title>Strigolactones Initiate the Formation of Haustorium-like Structures in Castilleja.</title>
        <authorList>
            <person name="Buerger M."/>
            <person name="Peterson D."/>
            <person name="Chory J."/>
        </authorList>
    </citation>
    <scope>NUCLEOTIDE SEQUENCE [LARGE SCALE GENOMIC DNA]</scope>
    <source>
        <strain evidence="4">Tecolote</strain>
        <tissue evidence="4">Flower</tissue>
    </source>
</reference>
<dbReference type="EMBL" id="JAVIJP010000053">
    <property type="protein sequence ID" value="KAL3624455.1"/>
    <property type="molecule type" value="Genomic_DNA"/>
</dbReference>
<accession>A0ABD3BF46</accession>
<organism evidence="2 5">
    <name type="scientific">Castilleja foliolosa</name>
    <dbReference type="NCBI Taxonomy" id="1961234"/>
    <lineage>
        <taxon>Eukaryota</taxon>
        <taxon>Viridiplantae</taxon>
        <taxon>Streptophyta</taxon>
        <taxon>Embryophyta</taxon>
        <taxon>Tracheophyta</taxon>
        <taxon>Spermatophyta</taxon>
        <taxon>Magnoliopsida</taxon>
        <taxon>eudicotyledons</taxon>
        <taxon>Gunneridae</taxon>
        <taxon>Pentapetalae</taxon>
        <taxon>asterids</taxon>
        <taxon>lamiids</taxon>
        <taxon>Lamiales</taxon>
        <taxon>Orobanchaceae</taxon>
        <taxon>Pedicularideae</taxon>
        <taxon>Castillejinae</taxon>
        <taxon>Castilleja</taxon>
    </lineage>
</organism>
<feature type="compositionally biased region" description="Polar residues" evidence="1">
    <location>
        <begin position="27"/>
        <end position="41"/>
    </location>
</feature>
<evidence type="ECO:0000313" key="3">
    <source>
        <dbReference type="EMBL" id="KAL3624455.1"/>
    </source>
</evidence>
<dbReference type="AlphaFoldDB" id="A0ABD3BF46"/>
<evidence type="ECO:0000256" key="1">
    <source>
        <dbReference type="SAM" id="MobiDB-lite"/>
    </source>
</evidence>
<reference evidence="2" key="2">
    <citation type="submission" date="2024-11" db="EMBL/GenBank/DDBJ databases">
        <authorList>
            <person name="Burger M."/>
            <person name="Chory J."/>
        </authorList>
    </citation>
    <scope>NUCLEOTIDE SEQUENCE</scope>
    <source>
        <strain evidence="2">Tecolote</strain>
        <tissue evidence="2">Flower</tissue>
    </source>
</reference>
<evidence type="ECO:0000313" key="4">
    <source>
        <dbReference type="EMBL" id="KAL3630096.1"/>
    </source>
</evidence>
<gene>
    <name evidence="4" type="ORF">CASFOL_023080</name>
    <name evidence="3" type="ORF">CASFOL_031123</name>
    <name evidence="2" type="ORF">CASFOL_040312</name>
</gene>
<evidence type="ECO:0000313" key="2">
    <source>
        <dbReference type="EMBL" id="KAL3616018.1"/>
    </source>
</evidence>
<comment type="caution">
    <text evidence="2">The sequence shown here is derived from an EMBL/GenBank/DDBJ whole genome shotgun (WGS) entry which is preliminary data.</text>
</comment>
<keyword evidence="5" id="KW-1185">Reference proteome</keyword>
<evidence type="ECO:0000313" key="5">
    <source>
        <dbReference type="Proteomes" id="UP001632038"/>
    </source>
</evidence>
<dbReference type="EMBL" id="JAVIJP010000032">
    <property type="protein sequence ID" value="KAL3630096.1"/>
    <property type="molecule type" value="Genomic_DNA"/>
</dbReference>
<feature type="region of interest" description="Disordered" evidence="1">
    <location>
        <begin position="27"/>
        <end position="47"/>
    </location>
</feature>